<name>A0A9W8B979_9FUNG</name>
<dbReference type="GO" id="GO:0060170">
    <property type="term" value="C:ciliary membrane"/>
    <property type="evidence" value="ECO:0007669"/>
    <property type="project" value="TreeGrafter"/>
</dbReference>
<dbReference type="OrthoDB" id="26525at2759"/>
<evidence type="ECO:0000259" key="4">
    <source>
        <dbReference type="PROSITE" id="PS50222"/>
    </source>
</evidence>
<dbReference type="EMBL" id="JANBQB010000101">
    <property type="protein sequence ID" value="KAJ1982099.1"/>
    <property type="molecule type" value="Genomic_DNA"/>
</dbReference>
<feature type="domain" description="EF-hand" evidence="4">
    <location>
        <begin position="17"/>
        <end position="52"/>
    </location>
</feature>
<dbReference type="PANTHER" id="PTHR46819:SF1">
    <property type="entry name" value="EF-HAND CALCIUM-BINDING DOMAIN-CONTAINING PROTEIN 7"/>
    <property type="match status" value="1"/>
</dbReference>
<dbReference type="PANTHER" id="PTHR46819">
    <property type="entry name" value="EF-HAND CALCIUM-BINDING DOMAIN-CONTAINING PROTEIN 7"/>
    <property type="match status" value="1"/>
</dbReference>
<dbReference type="GO" id="GO:0005509">
    <property type="term" value="F:calcium ion binding"/>
    <property type="evidence" value="ECO:0007669"/>
    <property type="project" value="InterPro"/>
</dbReference>
<organism evidence="5 6">
    <name type="scientific">Dimargaris verticillata</name>
    <dbReference type="NCBI Taxonomy" id="2761393"/>
    <lineage>
        <taxon>Eukaryota</taxon>
        <taxon>Fungi</taxon>
        <taxon>Fungi incertae sedis</taxon>
        <taxon>Zoopagomycota</taxon>
        <taxon>Kickxellomycotina</taxon>
        <taxon>Dimargaritomycetes</taxon>
        <taxon>Dimargaritales</taxon>
        <taxon>Dimargaritaceae</taxon>
        <taxon>Dimargaris</taxon>
    </lineage>
</organism>
<evidence type="ECO:0000256" key="1">
    <source>
        <dbReference type="ARBA" id="ARBA00022723"/>
    </source>
</evidence>
<feature type="compositionally biased region" description="Basic and acidic residues" evidence="3">
    <location>
        <begin position="102"/>
        <end position="114"/>
    </location>
</feature>
<protein>
    <recommendedName>
        <fullName evidence="4">EF-hand domain-containing protein</fullName>
    </recommendedName>
</protein>
<feature type="compositionally biased region" description="Low complexity" evidence="3">
    <location>
        <begin position="116"/>
        <end position="126"/>
    </location>
</feature>
<keyword evidence="2" id="KW-0677">Repeat</keyword>
<comment type="caution">
    <text evidence="5">The sequence shown here is derived from an EMBL/GenBank/DDBJ whole genome shotgun (WGS) entry which is preliminary data.</text>
</comment>
<evidence type="ECO:0000256" key="3">
    <source>
        <dbReference type="SAM" id="MobiDB-lite"/>
    </source>
</evidence>
<feature type="region of interest" description="Disordered" evidence="3">
    <location>
        <begin position="102"/>
        <end position="144"/>
    </location>
</feature>
<dbReference type="InterPro" id="IPR011992">
    <property type="entry name" value="EF-hand-dom_pair"/>
</dbReference>
<sequence length="144" mass="16341">MPKPVALLNEDGDLSAQLEQALKEIFARYDQDKDGALKLEELHAFARFCNGEPFSQDEVDEILEYFDTTDDGKALTLEGFYQLYQLQTASGRDEETWRDLRKHDYNDQLQREAASEETPSAPSSDAQAKPENEEQEEASATSDE</sequence>
<dbReference type="PROSITE" id="PS50222">
    <property type="entry name" value="EF_HAND_2"/>
    <property type="match status" value="1"/>
</dbReference>
<gene>
    <name evidence="5" type="ORF">H4R34_001829</name>
</gene>
<dbReference type="CDD" id="cd00051">
    <property type="entry name" value="EFh"/>
    <property type="match status" value="1"/>
</dbReference>
<keyword evidence="1" id="KW-0479">Metal-binding</keyword>
<dbReference type="SUPFAM" id="SSF47473">
    <property type="entry name" value="EF-hand"/>
    <property type="match status" value="1"/>
</dbReference>
<proteinExistence type="predicted"/>
<dbReference type="Pfam" id="PF13499">
    <property type="entry name" value="EF-hand_7"/>
    <property type="match status" value="1"/>
</dbReference>
<reference evidence="5" key="1">
    <citation type="submission" date="2022-07" db="EMBL/GenBank/DDBJ databases">
        <title>Phylogenomic reconstructions and comparative analyses of Kickxellomycotina fungi.</title>
        <authorList>
            <person name="Reynolds N.K."/>
            <person name="Stajich J.E."/>
            <person name="Barry K."/>
            <person name="Grigoriev I.V."/>
            <person name="Crous P."/>
            <person name="Smith M.E."/>
        </authorList>
    </citation>
    <scope>NUCLEOTIDE SEQUENCE</scope>
    <source>
        <strain evidence="5">RSA 567</strain>
    </source>
</reference>
<feature type="compositionally biased region" description="Acidic residues" evidence="3">
    <location>
        <begin position="133"/>
        <end position="144"/>
    </location>
</feature>
<keyword evidence="6" id="KW-1185">Reference proteome</keyword>
<evidence type="ECO:0000313" key="5">
    <source>
        <dbReference type="EMBL" id="KAJ1982099.1"/>
    </source>
</evidence>
<dbReference type="Gene3D" id="1.10.238.10">
    <property type="entry name" value="EF-hand"/>
    <property type="match status" value="1"/>
</dbReference>
<evidence type="ECO:0000256" key="2">
    <source>
        <dbReference type="ARBA" id="ARBA00022737"/>
    </source>
</evidence>
<dbReference type="GO" id="GO:0098797">
    <property type="term" value="C:plasma membrane protein complex"/>
    <property type="evidence" value="ECO:0007669"/>
    <property type="project" value="TreeGrafter"/>
</dbReference>
<dbReference type="Proteomes" id="UP001151582">
    <property type="component" value="Unassembled WGS sequence"/>
</dbReference>
<dbReference type="GO" id="GO:1903569">
    <property type="term" value="P:positive regulation of protein localization to ciliary membrane"/>
    <property type="evidence" value="ECO:0007669"/>
    <property type="project" value="TreeGrafter"/>
</dbReference>
<dbReference type="AlphaFoldDB" id="A0A9W8B979"/>
<dbReference type="InterPro" id="IPR052266">
    <property type="entry name" value="Miro-EF-hand_domain"/>
</dbReference>
<evidence type="ECO:0000313" key="6">
    <source>
        <dbReference type="Proteomes" id="UP001151582"/>
    </source>
</evidence>
<accession>A0A9W8B979</accession>
<dbReference type="InterPro" id="IPR002048">
    <property type="entry name" value="EF_hand_dom"/>
</dbReference>